<feature type="domain" description="Cadherin" evidence="12">
    <location>
        <begin position="588"/>
        <end position="686"/>
    </location>
</feature>
<evidence type="ECO:0000256" key="10">
    <source>
        <dbReference type="SAM" id="MobiDB-lite"/>
    </source>
</evidence>
<keyword evidence="8" id="KW-0325">Glycoprotein</keyword>
<evidence type="ECO:0000256" key="9">
    <source>
        <dbReference type="PROSITE-ProRule" id="PRU00043"/>
    </source>
</evidence>
<keyword evidence="7 11" id="KW-0472">Membrane</keyword>
<feature type="domain" description="Cadherin" evidence="12">
    <location>
        <begin position="397"/>
        <end position="458"/>
    </location>
</feature>
<sequence>MIQQKLFRKKDLKSRRFLYWASLNSRTEDQLSLTSEMHFNSRLRRNCTEVILVKSVSRLESFTKTSYDDKLNCHKFVRATGMGLSSSRDTTTEEPTTTEIETTTTAQVPTTVQPSQCLDNVEGVNRTDATLDEECGAYSGTAKCIIPNSACTKIDSTWICRCSQGYAKKNGLCTQLPSELFTSKQSSLNLLESSQPGDQVTKIDFTEVQGLYKTKPVAEIIGQDSDVFRVQTVNTEMVIIALDKDLTKPKYEIFVVVSVTADGIVIRDFRHITITVNKDSVIRKEIFIMDGTLKDSVVGLVCQSCLLFENMTKIDRDNIVTVQNDGVITTSKTINLNSIQGSTTIAYSTYVEIQKQFTFVTVANITIHIIRAEFECELPEDSVANTVVGNLKLNNPFSIDSDSEFQISGLSLTLGSVVLDYIEQIKVMKTLRISISDYTFDTTIMINVQDVNDKSPIFIAKPYNFFTLESAYPGLIVGVVSATDPDTNSDLKFRISPDDKLNINDYGIISIQSGFDTNATSYNATVTVTDGSHPVSENVTVIIQQATTRNLGYKFAGNISENVEPPTLVIGEITITVTDQNDESPVFTSHSYNATVMENALEKVLVVPEISTTDKDLNPTVTYSISKYTNIFNIDSSTGTITTKAQIDRENDELIPLPVVATDGVNSVTATVTVEILDDNDNNPQINSGQNSVSVSENSLTGAHVTTILATDADVGKNAEITFDLVSNNGGPFRINQTTGEITVTGKLDRESSETYGVSVYARDNGISIRSSSMSVTITVLDENDNNPVFDEAEIEVEFEEKKDCSNQIATVSATDADKAGTSNSQITYSLLSGTQHFTLDSSGILKCKSTLDYEDKSFYQITVKAQDNGSPQLNSTQNVTINIKDVNDNAPIFKSPPTAITIRYLSTATGRVIEVFKVNDEDSGENGRVTFSISGPAAEFLNIDSINGILRTKSDKDDGAYALQVIAMDHGNPPKETTTSVTVTVDKQNSNQRIQFTQQVINMTVKENHPINFLLDSDVSSNVTKPSTVTLKYEIIGNSSDLAFAVNLDSGLVTLSKPVDRETTDIHEFVVRAKNQAQPTESDLALVRVHIQDENDNTPTFVRSAYFFRVNENEDISTVVAPQNIEIVARDNDIGDNAVIEFQLSGDGVYTECSSAFSLKNERENTRSIQLSKKVDYEVLKKCEFSIEAYNPNNRTMSTSVSVTVDILDYNDNKPVFTGQSSSNVFTVDLLEDTTINDPKNFGTVKDADSGANGDIDLTVTNGDCWVDVTKVEGTGEMILRLKENANIDYESGLRQKDCIIKASDKGKTSFSSTVTLSMILIDVNDNRPVIANPHINKSVSRDSDVGNTIIVNSIPATDADSGENGKLGYAIKASEHYLKFAIDADTGKITLNSPLLSVQKDKITIEVIVSDKGAIQLSATATVTIHILDENPRPYFSQSETLHIKEHVPQLNGILSTVTAFDRRSGDKVIECDCTYSLDTTRNDIIIENTTGTIKFRNIDSVLDREGESHGKVIIGVIATDKGSPPKKSKTMPFTIDIVDINDQSPAFEKLAYAFKIPQNAPEGTTIGTVTAIDLDENPITLYNISIRDNGGYDRNVITIDEMTGKITTSGNLTIRSGQNAVIKGVVFAQDANDTAKSLANSNFEITVEYDYNNKHAPVFQNTPYATVINWNLAAGSPITEVNATDADTGRNSEVTYSITDNSKREFFTVNNDGVISLAYQLDSSLGNDNTVKINLTIIAKDNGIIPKSSTTIVQIRITGENPGVCIQGAEHSKETKELEDERQNWSLAVYVLVGLLCISIVVSFFFVYKWRTSSPVIGAPEDTTNKKTYFENMEYDELERRKTVEYSQSNQAFEPPRKDINFTDQDPYQKPYAQAGGASFKTSPYDEPIPDLKASSDEPKPDYPVYDWESKATKVLPPVVPSSFGSSS</sequence>
<dbReference type="PANTHER" id="PTHR24028:SF328">
    <property type="entry name" value="CADHERIN-3"/>
    <property type="match status" value="1"/>
</dbReference>
<comment type="subcellular location">
    <subcellularLocation>
        <location evidence="1">Membrane</location>
        <topology evidence="1">Single-pass membrane protein</topology>
    </subcellularLocation>
</comment>
<dbReference type="PROSITE" id="PS50268">
    <property type="entry name" value="CADHERIN_2"/>
    <property type="match status" value="13"/>
</dbReference>
<dbReference type="Pfam" id="PF00028">
    <property type="entry name" value="Cadherin"/>
    <property type="match status" value="8"/>
</dbReference>
<accession>A0A8S3RLW8</accession>
<dbReference type="Gene3D" id="2.60.40.60">
    <property type="entry name" value="Cadherins"/>
    <property type="match status" value="12"/>
</dbReference>
<dbReference type="SUPFAM" id="SSF49313">
    <property type="entry name" value="Cadherin-like"/>
    <property type="match status" value="12"/>
</dbReference>
<feature type="domain" description="Cadherin" evidence="12">
    <location>
        <begin position="459"/>
        <end position="587"/>
    </location>
</feature>
<dbReference type="GO" id="GO:0005509">
    <property type="term" value="F:calcium ion binding"/>
    <property type="evidence" value="ECO:0007669"/>
    <property type="project" value="UniProtKB-UniRule"/>
</dbReference>
<evidence type="ECO:0000256" key="2">
    <source>
        <dbReference type="ARBA" id="ARBA00022692"/>
    </source>
</evidence>
<keyword evidence="4" id="KW-0677">Repeat</keyword>
<dbReference type="FunFam" id="2.60.40.60:FF:000033">
    <property type="entry name" value="FAT atypical cadherin 1"/>
    <property type="match status" value="1"/>
</dbReference>
<feature type="domain" description="Cadherin" evidence="12">
    <location>
        <begin position="1551"/>
        <end position="1662"/>
    </location>
</feature>
<evidence type="ECO:0000256" key="3">
    <source>
        <dbReference type="ARBA" id="ARBA00022729"/>
    </source>
</evidence>
<dbReference type="OrthoDB" id="6252479at2759"/>
<feature type="domain" description="Cadherin" evidence="12">
    <location>
        <begin position="1223"/>
        <end position="1332"/>
    </location>
</feature>
<keyword evidence="2 11" id="KW-0812">Transmembrane</keyword>
<evidence type="ECO:0000256" key="11">
    <source>
        <dbReference type="SAM" id="Phobius"/>
    </source>
</evidence>
<evidence type="ECO:0000313" key="14">
    <source>
        <dbReference type="Proteomes" id="UP000683360"/>
    </source>
</evidence>
<dbReference type="FunFam" id="2.60.40.60:FF:000021">
    <property type="entry name" value="FAT atypical cadherin 1"/>
    <property type="match status" value="1"/>
</dbReference>
<evidence type="ECO:0000313" key="13">
    <source>
        <dbReference type="EMBL" id="CAG2209201.1"/>
    </source>
</evidence>
<feature type="domain" description="Cadherin" evidence="12">
    <location>
        <begin position="687"/>
        <end position="790"/>
    </location>
</feature>
<dbReference type="SMART" id="SM00112">
    <property type="entry name" value="CA"/>
    <property type="match status" value="11"/>
</dbReference>
<dbReference type="CDD" id="cd11304">
    <property type="entry name" value="Cadherin_repeat"/>
    <property type="match status" value="12"/>
</dbReference>
<evidence type="ECO:0000256" key="5">
    <source>
        <dbReference type="ARBA" id="ARBA00022837"/>
    </source>
</evidence>
<feature type="domain" description="Cadherin" evidence="12">
    <location>
        <begin position="1103"/>
        <end position="1218"/>
    </location>
</feature>
<name>A0A8S3RLW8_MYTED</name>
<dbReference type="InterPro" id="IPR015919">
    <property type="entry name" value="Cadherin-like_sf"/>
</dbReference>
<feature type="domain" description="Cadherin" evidence="12">
    <location>
        <begin position="998"/>
        <end position="1102"/>
    </location>
</feature>
<keyword evidence="5 9" id="KW-0106">Calcium</keyword>
<dbReference type="FunFam" id="2.60.40.60:FF:000020">
    <property type="entry name" value="Dachsous cadherin-related 1b"/>
    <property type="match status" value="2"/>
</dbReference>
<feature type="domain" description="Cadherin" evidence="12">
    <location>
        <begin position="1663"/>
        <end position="1775"/>
    </location>
</feature>
<dbReference type="EMBL" id="CAJPWZ010001142">
    <property type="protein sequence ID" value="CAG2209201.1"/>
    <property type="molecule type" value="Genomic_DNA"/>
</dbReference>
<protein>
    <submittedName>
        <fullName evidence="13">FAT4</fullName>
    </submittedName>
</protein>
<dbReference type="GO" id="GO:0007156">
    <property type="term" value="P:homophilic cell adhesion via plasma membrane adhesion molecules"/>
    <property type="evidence" value="ECO:0007669"/>
    <property type="project" value="InterPro"/>
</dbReference>
<feature type="transmembrane region" description="Helical" evidence="11">
    <location>
        <begin position="1788"/>
        <end position="1811"/>
    </location>
</feature>
<dbReference type="InterPro" id="IPR020894">
    <property type="entry name" value="Cadherin_CS"/>
</dbReference>
<keyword evidence="6 11" id="KW-1133">Transmembrane helix</keyword>
<evidence type="ECO:0000256" key="7">
    <source>
        <dbReference type="ARBA" id="ARBA00023136"/>
    </source>
</evidence>
<keyword evidence="14" id="KW-1185">Reference proteome</keyword>
<evidence type="ECO:0000256" key="8">
    <source>
        <dbReference type="ARBA" id="ARBA00023180"/>
    </source>
</evidence>
<dbReference type="PRINTS" id="PR00205">
    <property type="entry name" value="CADHERIN"/>
</dbReference>
<evidence type="ECO:0000259" key="12">
    <source>
        <dbReference type="PROSITE" id="PS50268"/>
    </source>
</evidence>
<feature type="domain" description="Cadherin" evidence="12">
    <location>
        <begin position="1438"/>
        <end position="1550"/>
    </location>
</feature>
<dbReference type="InterPro" id="IPR050174">
    <property type="entry name" value="Protocadherin/Cadherin-CA"/>
</dbReference>
<gene>
    <name evidence="13" type="ORF">MEDL_23394</name>
</gene>
<feature type="domain" description="Cadherin" evidence="12">
    <location>
        <begin position="791"/>
        <end position="894"/>
    </location>
</feature>
<organism evidence="13 14">
    <name type="scientific">Mytilus edulis</name>
    <name type="common">Blue mussel</name>
    <dbReference type="NCBI Taxonomy" id="6550"/>
    <lineage>
        <taxon>Eukaryota</taxon>
        <taxon>Metazoa</taxon>
        <taxon>Spiralia</taxon>
        <taxon>Lophotrochozoa</taxon>
        <taxon>Mollusca</taxon>
        <taxon>Bivalvia</taxon>
        <taxon>Autobranchia</taxon>
        <taxon>Pteriomorphia</taxon>
        <taxon>Mytilida</taxon>
        <taxon>Mytiloidea</taxon>
        <taxon>Mytilidae</taxon>
        <taxon>Mytilinae</taxon>
        <taxon>Mytilus</taxon>
    </lineage>
</organism>
<evidence type="ECO:0000256" key="6">
    <source>
        <dbReference type="ARBA" id="ARBA00022989"/>
    </source>
</evidence>
<keyword evidence="3" id="KW-0732">Signal</keyword>
<evidence type="ECO:0000256" key="4">
    <source>
        <dbReference type="ARBA" id="ARBA00022737"/>
    </source>
</evidence>
<feature type="domain" description="Cadherin" evidence="12">
    <location>
        <begin position="1340"/>
        <end position="1438"/>
    </location>
</feature>
<feature type="domain" description="Cadherin" evidence="12">
    <location>
        <begin position="907"/>
        <end position="997"/>
    </location>
</feature>
<dbReference type="Proteomes" id="UP000683360">
    <property type="component" value="Unassembled WGS sequence"/>
</dbReference>
<feature type="region of interest" description="Disordered" evidence="10">
    <location>
        <begin position="1848"/>
        <end position="1910"/>
    </location>
</feature>
<reference evidence="13" key="1">
    <citation type="submission" date="2021-03" db="EMBL/GenBank/DDBJ databases">
        <authorList>
            <person name="Bekaert M."/>
        </authorList>
    </citation>
    <scope>NUCLEOTIDE SEQUENCE</scope>
</reference>
<evidence type="ECO:0000256" key="1">
    <source>
        <dbReference type="ARBA" id="ARBA00004167"/>
    </source>
</evidence>
<dbReference type="PROSITE" id="PS00232">
    <property type="entry name" value="CADHERIN_1"/>
    <property type="match status" value="2"/>
</dbReference>
<dbReference type="GO" id="GO:0005886">
    <property type="term" value="C:plasma membrane"/>
    <property type="evidence" value="ECO:0007669"/>
    <property type="project" value="InterPro"/>
</dbReference>
<comment type="caution">
    <text evidence="13">The sequence shown here is derived from an EMBL/GenBank/DDBJ whole genome shotgun (WGS) entry which is preliminary data.</text>
</comment>
<proteinExistence type="predicted"/>
<dbReference type="PANTHER" id="PTHR24028">
    <property type="entry name" value="CADHERIN-87A"/>
    <property type="match status" value="1"/>
</dbReference>
<dbReference type="FunFam" id="2.60.40.60:FF:000015">
    <property type="entry name" value="FAT atypical cadherin 1"/>
    <property type="match status" value="1"/>
</dbReference>
<dbReference type="InterPro" id="IPR002126">
    <property type="entry name" value="Cadherin-like_dom"/>
</dbReference>